<evidence type="ECO:0000256" key="2">
    <source>
        <dbReference type="ARBA" id="ARBA00002912"/>
    </source>
</evidence>
<dbReference type="GO" id="GO:0005524">
    <property type="term" value="F:ATP binding"/>
    <property type="evidence" value="ECO:0007669"/>
    <property type="project" value="UniProtKB-UniRule"/>
</dbReference>
<evidence type="ECO:0000256" key="16">
    <source>
        <dbReference type="ARBA" id="ARBA00078403"/>
    </source>
</evidence>
<dbReference type="GO" id="GO:0005832">
    <property type="term" value="C:chaperonin-containing T-complex"/>
    <property type="evidence" value="ECO:0007669"/>
    <property type="project" value="InterPro"/>
</dbReference>
<evidence type="ECO:0000256" key="19">
    <source>
        <dbReference type="PROSITE-ProRule" id="PRU00781"/>
    </source>
</evidence>
<keyword evidence="12 19" id="KW-0418">Kinase</keyword>
<dbReference type="SUPFAM" id="SSF54849">
    <property type="entry name" value="GroEL-intermediate domain like"/>
    <property type="match status" value="1"/>
</dbReference>
<name>A0A9P6M1Y7_MORAP</name>
<dbReference type="CDD" id="cd03336">
    <property type="entry name" value="TCP1_beta"/>
    <property type="match status" value="1"/>
</dbReference>
<gene>
    <name evidence="23" type="primary">CCT2</name>
    <name evidence="23" type="ORF">BGZ70_007526</name>
</gene>
<feature type="region of interest" description="Disordered" evidence="21">
    <location>
        <begin position="292"/>
        <end position="311"/>
    </location>
</feature>
<dbReference type="SUPFAM" id="SSF48592">
    <property type="entry name" value="GroEL equatorial domain-like"/>
    <property type="match status" value="1"/>
</dbReference>
<dbReference type="InterPro" id="IPR002498">
    <property type="entry name" value="PInositol-4-P-4/5-kinase_core"/>
</dbReference>
<dbReference type="InterPro" id="IPR027410">
    <property type="entry name" value="TCP-1-like_intermed_sf"/>
</dbReference>
<dbReference type="InterPro" id="IPR027413">
    <property type="entry name" value="GROEL-like_equatorial_sf"/>
</dbReference>
<dbReference type="InterPro" id="IPR002194">
    <property type="entry name" value="Chaperonin_TCP-1_CS"/>
</dbReference>
<evidence type="ECO:0000256" key="13">
    <source>
        <dbReference type="ARBA" id="ARBA00022840"/>
    </source>
</evidence>
<evidence type="ECO:0000256" key="21">
    <source>
        <dbReference type="SAM" id="MobiDB-lite"/>
    </source>
</evidence>
<dbReference type="EMBL" id="JAAAHY010000483">
    <property type="protein sequence ID" value="KAF9963272.1"/>
    <property type="molecule type" value="Genomic_DNA"/>
</dbReference>
<evidence type="ECO:0000256" key="1">
    <source>
        <dbReference type="ARBA" id="ARBA00000444"/>
    </source>
</evidence>
<evidence type="ECO:0000256" key="10">
    <source>
        <dbReference type="ARBA" id="ARBA00022679"/>
    </source>
</evidence>
<dbReference type="GO" id="GO:0140662">
    <property type="term" value="F:ATP-dependent protein folding chaperone"/>
    <property type="evidence" value="ECO:0007669"/>
    <property type="project" value="InterPro"/>
</dbReference>
<dbReference type="InterPro" id="IPR012716">
    <property type="entry name" value="Chap_CCT_beta"/>
</dbReference>
<evidence type="ECO:0000256" key="15">
    <source>
        <dbReference type="ARBA" id="ARBA00033237"/>
    </source>
</evidence>
<evidence type="ECO:0000256" key="12">
    <source>
        <dbReference type="ARBA" id="ARBA00022777"/>
    </source>
</evidence>
<dbReference type="Gene3D" id="1.10.560.10">
    <property type="entry name" value="GroEL-like equatorial domain"/>
    <property type="match status" value="1"/>
</dbReference>
<dbReference type="AlphaFoldDB" id="A0A9P6M1Y7"/>
<keyword evidence="11 19" id="KW-0547">Nucleotide-binding</keyword>
<dbReference type="PROSITE" id="PS00751">
    <property type="entry name" value="TCP1_2"/>
    <property type="match status" value="1"/>
</dbReference>
<evidence type="ECO:0000256" key="9">
    <source>
        <dbReference type="ARBA" id="ARBA00022553"/>
    </source>
</evidence>
<comment type="caution">
    <text evidence="23">The sequence shown here is derived from an EMBL/GenBank/DDBJ whole genome shotgun (WGS) entry which is preliminary data.</text>
</comment>
<dbReference type="PROSITE" id="PS00995">
    <property type="entry name" value="TCP1_3"/>
    <property type="match status" value="1"/>
</dbReference>
<dbReference type="PROSITE" id="PS00750">
    <property type="entry name" value="TCP1_1"/>
    <property type="match status" value="1"/>
</dbReference>
<sequence>MSKRKKDDDNDRVLIGTRIGEDHVNYVLMYNMLTGIRVSVSRCNAKPQRALVDEDFGAAHKLAFDITGNELTPSSKYDFKFKDYAPWVFRHLRQDFHIDASDYLVSLTSKYILSELGSPGKSGSFFYFSQDYRFIIKTIHHAEHKFMRKILKDYFNHVKQNPHTLLCRFFGLHRVKLPHGRKIHFVVMGNVFPPNRDIHETYDLKGSTLGRAISDEELNGNPRATQKDLNWVNKNKKLELGPEKRHRFVDQTKRDVQLLARLNIMDYSLLVGIHDIERGNRDNIRDNTLKVFQPDTSTPLPKETSRRDKRESKVTALRMAVKVSDPVALGPSTLPSDSFSERRNCIFYADDGGLLSTSEQNHSGQDLYYLGIIDILTPYNYVKKVEHLWKSLSQDKHAISSVHPKEYAQRFLSFMVHALKVNSDVLESLAPVQIFQDNATEERAENARLSSFIGAIAVGDLVKSTLGPKGMDKILQSASTGEVMVTNDGATILKSIALDNAAAKVLVNISKVQDDEVGDGTTSVCVLAAELLREAEKLVSQKIHPQTIIEGYRLASAAAYKALEESAIDHSSDTEVFRADLINIAKTTLSSKVLSQDKEYFSKLAVDAVLRLKGSTNLENIQIIKKVGGRLADSYLDEGFILDKKIGVNQPKRIENAKIMVANTPMDTDKIKIFGARIRVEGTGKLEELERAEREKMRAKVEKIKEHGITCFVNRQLIYNWPEQLFADAGIMSIEHADFDGVERLALVTGGEITSTFDHPELVRLGECDVIEEVIIGEDRLIKFSGVKAGEACTIVLRGATHQLLDESERSLHDALSVLSQTTQEPRTVLGGGCSEVLMSKAVDEVAAKTAGKQQAAIEAFSRALRQMPTILADNGGYDSADLVAKLRASHYDGNSTHGLDMEHGRVGDMRELGITESFKLKRQVLLSASEAAEMILRVDDIIRCAPR</sequence>
<dbReference type="EC" id="2.7.1.68" evidence="7"/>
<keyword evidence="10 19" id="KW-0808">Transferase</keyword>
<comment type="function">
    <text evidence="2">Molecular chaperone; assists the folding of proteins upon ATP hydrolysis.</text>
</comment>
<comment type="similarity">
    <text evidence="4 20">Belongs to the TCP-1 chaperonin family.</text>
</comment>
<dbReference type="FunFam" id="3.30.260.10:FF:000025">
    <property type="entry name" value="Chaperonin containing TCP1 subunit 2"/>
    <property type="match status" value="1"/>
</dbReference>
<evidence type="ECO:0000256" key="4">
    <source>
        <dbReference type="ARBA" id="ARBA00008020"/>
    </source>
</evidence>
<dbReference type="SUPFAM" id="SSF56104">
    <property type="entry name" value="SAICAR synthase-like"/>
    <property type="match status" value="1"/>
</dbReference>
<dbReference type="GO" id="GO:0046854">
    <property type="term" value="P:phosphatidylinositol phosphate biosynthetic process"/>
    <property type="evidence" value="ECO:0007669"/>
    <property type="project" value="UniProtKB-ARBA"/>
</dbReference>
<dbReference type="Gene3D" id="3.50.7.10">
    <property type="entry name" value="GroEL"/>
    <property type="match status" value="1"/>
</dbReference>
<evidence type="ECO:0000256" key="17">
    <source>
        <dbReference type="ARBA" id="ARBA00080374"/>
    </source>
</evidence>
<comment type="subunit">
    <text evidence="5">Component of the T-complex protein 1 (TCP1) complex.</text>
</comment>
<dbReference type="CDD" id="cd17303">
    <property type="entry name" value="PIPKc_PIP5K_yeast_like"/>
    <property type="match status" value="1"/>
</dbReference>
<dbReference type="NCBIfam" id="NF041083">
    <property type="entry name" value="thermosome_beta"/>
    <property type="match status" value="1"/>
</dbReference>
<dbReference type="InterPro" id="IPR002423">
    <property type="entry name" value="Cpn60/GroEL/TCP-1"/>
</dbReference>
<dbReference type="Pfam" id="PF00118">
    <property type="entry name" value="Cpn60_TCP1"/>
    <property type="match status" value="1"/>
</dbReference>
<proteinExistence type="inferred from homology"/>
<dbReference type="GO" id="GO:0016887">
    <property type="term" value="F:ATP hydrolysis activity"/>
    <property type="evidence" value="ECO:0007669"/>
    <property type="project" value="InterPro"/>
</dbReference>
<keyword evidence="13 19" id="KW-0067">ATP-binding</keyword>
<dbReference type="FunFam" id="3.50.7.10:FF:000002">
    <property type="entry name" value="T-complex protein 1 subunit beta"/>
    <property type="match status" value="1"/>
</dbReference>
<evidence type="ECO:0000313" key="24">
    <source>
        <dbReference type="Proteomes" id="UP000738359"/>
    </source>
</evidence>
<comment type="catalytic activity">
    <reaction evidence="1">
        <text>a 1,2-diacyl-sn-glycero-3-phospho-(1D-myo-inositol 4-phosphate) + ATP = a 1,2-diacyl-sn-glycero-3-phospho-(1D-myo-inositol-4,5-bisphosphate) + ADP + H(+)</text>
        <dbReference type="Rhea" id="RHEA:14425"/>
        <dbReference type="ChEBI" id="CHEBI:15378"/>
        <dbReference type="ChEBI" id="CHEBI:30616"/>
        <dbReference type="ChEBI" id="CHEBI:58178"/>
        <dbReference type="ChEBI" id="CHEBI:58456"/>
        <dbReference type="ChEBI" id="CHEBI:456216"/>
        <dbReference type="EC" id="2.7.1.68"/>
    </reaction>
</comment>
<evidence type="ECO:0000256" key="8">
    <source>
        <dbReference type="ARBA" id="ARBA00022490"/>
    </source>
</evidence>
<evidence type="ECO:0000256" key="7">
    <source>
        <dbReference type="ARBA" id="ARBA00012172"/>
    </source>
</evidence>
<dbReference type="Gene3D" id="3.30.810.10">
    <property type="entry name" value="2-Layer Sandwich"/>
    <property type="match status" value="1"/>
</dbReference>
<dbReference type="Gene3D" id="3.30.800.10">
    <property type="entry name" value="Phosphatidylinositol Phosphate Kinase II Beta"/>
    <property type="match status" value="1"/>
</dbReference>
<feature type="domain" description="PIPK" evidence="22">
    <location>
        <begin position="20"/>
        <end position="419"/>
    </location>
</feature>
<dbReference type="Proteomes" id="UP000738359">
    <property type="component" value="Unassembled WGS sequence"/>
</dbReference>
<evidence type="ECO:0000256" key="11">
    <source>
        <dbReference type="ARBA" id="ARBA00022741"/>
    </source>
</evidence>
<evidence type="ECO:0000256" key="20">
    <source>
        <dbReference type="RuleBase" id="RU004187"/>
    </source>
</evidence>
<keyword evidence="8" id="KW-0963">Cytoplasm</keyword>
<dbReference type="FunFam" id="3.30.800.10:FF:000009">
    <property type="entry name" value="Phosphatidylinositol 4-phosphate 5-kinase its3"/>
    <property type="match status" value="1"/>
</dbReference>
<dbReference type="InterPro" id="IPR027409">
    <property type="entry name" value="GroEL-like_apical_dom_sf"/>
</dbReference>
<dbReference type="InterPro" id="IPR053374">
    <property type="entry name" value="TCP-1_chaperonin"/>
</dbReference>
<dbReference type="SMART" id="SM00330">
    <property type="entry name" value="PIPKc"/>
    <property type="match status" value="1"/>
</dbReference>
<evidence type="ECO:0000259" key="22">
    <source>
        <dbReference type="PROSITE" id="PS51455"/>
    </source>
</evidence>
<dbReference type="InterPro" id="IPR027484">
    <property type="entry name" value="PInositol-4-P-5-kinase_N"/>
</dbReference>
<evidence type="ECO:0000256" key="3">
    <source>
        <dbReference type="ARBA" id="ARBA00004496"/>
    </source>
</evidence>
<dbReference type="PANTHER" id="PTHR11353">
    <property type="entry name" value="CHAPERONIN"/>
    <property type="match status" value="1"/>
</dbReference>
<dbReference type="SUPFAM" id="SSF52029">
    <property type="entry name" value="GroEL apical domain-like"/>
    <property type="match status" value="1"/>
</dbReference>
<evidence type="ECO:0000256" key="18">
    <source>
        <dbReference type="ARBA" id="ARBA00082306"/>
    </source>
</evidence>
<accession>A0A9P6M1Y7</accession>
<protein>
    <recommendedName>
        <fullName evidence="18">1-phosphatidylinositol 4-phosphate kinase</fullName>
        <ecNumber evidence="6">2.7.1.150</ecNumber>
        <ecNumber evidence="7">2.7.1.68</ecNumber>
    </recommendedName>
    <alternativeName>
        <fullName evidence="15">CCT-beta</fullName>
    </alternativeName>
    <alternativeName>
        <fullName evidence="16">Diphosphoinositide kinase</fullName>
    </alternativeName>
    <alternativeName>
        <fullName evidence="17">PIP5K</fullName>
    </alternativeName>
</protein>
<dbReference type="Pfam" id="PF01504">
    <property type="entry name" value="PIP5K"/>
    <property type="match status" value="1"/>
</dbReference>
<organism evidence="23 24">
    <name type="scientific">Mortierella alpina</name>
    <name type="common">Oleaginous fungus</name>
    <name type="synonym">Mortierella renispora</name>
    <dbReference type="NCBI Taxonomy" id="64518"/>
    <lineage>
        <taxon>Eukaryota</taxon>
        <taxon>Fungi</taxon>
        <taxon>Fungi incertae sedis</taxon>
        <taxon>Mucoromycota</taxon>
        <taxon>Mortierellomycotina</taxon>
        <taxon>Mortierellomycetes</taxon>
        <taxon>Mortierellales</taxon>
        <taxon>Mortierellaceae</taxon>
        <taxon>Mortierella</taxon>
    </lineage>
</organism>
<dbReference type="FunFam" id="1.10.560.10:FF:000017">
    <property type="entry name" value="T-complex protein 1 subunit eta"/>
    <property type="match status" value="1"/>
</dbReference>
<evidence type="ECO:0000313" key="23">
    <source>
        <dbReference type="EMBL" id="KAF9963272.1"/>
    </source>
</evidence>
<dbReference type="PROSITE" id="PS51455">
    <property type="entry name" value="PIPK"/>
    <property type="match status" value="1"/>
</dbReference>
<dbReference type="GO" id="GO:0051082">
    <property type="term" value="F:unfolded protein binding"/>
    <property type="evidence" value="ECO:0007669"/>
    <property type="project" value="InterPro"/>
</dbReference>
<dbReference type="Gene3D" id="3.30.260.10">
    <property type="entry name" value="TCP-1-like chaperonin intermediate domain"/>
    <property type="match status" value="1"/>
</dbReference>
<reference evidence="23" key="1">
    <citation type="journal article" date="2020" name="Fungal Divers.">
        <title>Resolving the Mortierellaceae phylogeny through synthesis of multi-gene phylogenetics and phylogenomics.</title>
        <authorList>
            <person name="Vandepol N."/>
            <person name="Liber J."/>
            <person name="Desiro A."/>
            <person name="Na H."/>
            <person name="Kennedy M."/>
            <person name="Barry K."/>
            <person name="Grigoriev I.V."/>
            <person name="Miller A.N."/>
            <person name="O'Donnell K."/>
            <person name="Stajich J.E."/>
            <person name="Bonito G."/>
        </authorList>
    </citation>
    <scope>NUCLEOTIDE SEQUENCE</scope>
    <source>
        <strain evidence="23">CK1249</strain>
    </source>
</reference>
<dbReference type="NCBIfam" id="TIGR02341">
    <property type="entry name" value="chap_CCT_beta"/>
    <property type="match status" value="1"/>
</dbReference>
<keyword evidence="24" id="KW-1185">Reference proteome</keyword>
<keyword evidence="14 20" id="KW-0143">Chaperone</keyword>
<dbReference type="OrthoDB" id="10248520at2759"/>
<dbReference type="InterPro" id="IPR027483">
    <property type="entry name" value="PInositol-4-P-4/5-kinase_C_sf"/>
</dbReference>
<keyword evidence="9" id="KW-0597">Phosphoprotein</keyword>
<dbReference type="GO" id="GO:0000285">
    <property type="term" value="F:1-phosphatidylinositol-3-phosphate 5-kinase activity"/>
    <property type="evidence" value="ECO:0007669"/>
    <property type="project" value="UniProtKB-EC"/>
</dbReference>
<dbReference type="GO" id="GO:0016308">
    <property type="term" value="F:1-phosphatidylinositol-4-phosphate 5-kinase activity"/>
    <property type="evidence" value="ECO:0007669"/>
    <property type="project" value="UniProtKB-EC"/>
</dbReference>
<dbReference type="InterPro" id="IPR017998">
    <property type="entry name" value="Chaperone_TCP-1"/>
</dbReference>
<dbReference type="EC" id="2.7.1.150" evidence="6"/>
<comment type="subcellular location">
    <subcellularLocation>
        <location evidence="3">Cytoplasm</location>
    </subcellularLocation>
</comment>
<evidence type="ECO:0000256" key="5">
    <source>
        <dbReference type="ARBA" id="ARBA00011381"/>
    </source>
</evidence>
<evidence type="ECO:0000256" key="14">
    <source>
        <dbReference type="ARBA" id="ARBA00023186"/>
    </source>
</evidence>
<evidence type="ECO:0000256" key="6">
    <source>
        <dbReference type="ARBA" id="ARBA00012009"/>
    </source>
</evidence>
<dbReference type="PRINTS" id="PR00304">
    <property type="entry name" value="TCOMPLEXTCP1"/>
</dbReference>